<keyword evidence="4" id="KW-1185">Reference proteome</keyword>
<dbReference type="SUPFAM" id="SSF56601">
    <property type="entry name" value="beta-lactamase/transpeptidase-like"/>
    <property type="match status" value="1"/>
</dbReference>
<protein>
    <submittedName>
        <fullName evidence="3">Beta-lactamase family protein</fullName>
    </submittedName>
</protein>
<dbReference type="InterPro" id="IPR050491">
    <property type="entry name" value="AmpC-like"/>
</dbReference>
<dbReference type="Pfam" id="PF00144">
    <property type="entry name" value="Beta-lactamase"/>
    <property type="match status" value="1"/>
</dbReference>
<proteinExistence type="predicted"/>
<gene>
    <name evidence="3" type="ORF">Q73A0000_14610</name>
</gene>
<dbReference type="Proteomes" id="UP000594195">
    <property type="component" value="Chromosome"/>
</dbReference>
<keyword evidence="1" id="KW-0732">Signal</keyword>
<dbReference type="PANTHER" id="PTHR46825">
    <property type="entry name" value="D-ALANYL-D-ALANINE-CARBOXYPEPTIDASE/ENDOPEPTIDASE AMPH"/>
    <property type="match status" value="1"/>
</dbReference>
<evidence type="ECO:0000313" key="4">
    <source>
        <dbReference type="Proteomes" id="UP000594195"/>
    </source>
</evidence>
<dbReference type="RefSeq" id="WP_193811684.1">
    <property type="nucleotide sequence ID" value="NZ_CP040442.1"/>
</dbReference>
<reference evidence="3 4" key="1">
    <citation type="submission" date="2019-05" db="EMBL/GenBank/DDBJ databases">
        <title>Chryseobacterium sp. isolated from King George Island, maritime Antarctica.</title>
        <authorList>
            <person name="Peng X."/>
        </authorList>
    </citation>
    <scope>NUCLEOTIDE SEQUENCE [LARGE SCALE GENOMIC DNA]</scope>
    <source>
        <strain evidence="3 4">7-3A</strain>
    </source>
</reference>
<sequence>MNIKSLLFLLILTLNFSCKSEADIIVEKTNDRNIIIDSTINRFQKKLLTQQIDSVFSKYQFNGSVAIIKNDEVLYQKENGFEDFRKKKKLDSSSVFAIASVSKQFTAVLILLQEDLGKLNTEDKVSKYLTDFQANQFKNITIKELLNHTSGISDFGNGLLSEPGKDFHYSNKGFRLLGQIIENVSGKSYDENVKQLFEKAGMKNSYTASSFHGKNFASAFTGNSKNFHEVENMPKRLAGNSISVPAGGILSTINDLHRWNTALYEGKILKPESLKKLTEKSADRNHQILGKMGYGFGIMMNVGKPLSYFHTGYVQGSPSLLIYYPESQTSVIILSNIANEMNGKNAVFNPHKEIKKITDAVQNTVIDLHKEMINSSVSE</sequence>
<organism evidence="3 4">
    <name type="scientific">Kaistella flava</name>
    <name type="common">ex Peng et al. 2021</name>
    <dbReference type="NCBI Taxonomy" id="2038776"/>
    <lineage>
        <taxon>Bacteria</taxon>
        <taxon>Pseudomonadati</taxon>
        <taxon>Bacteroidota</taxon>
        <taxon>Flavobacteriia</taxon>
        <taxon>Flavobacteriales</taxon>
        <taxon>Weeksellaceae</taxon>
        <taxon>Chryseobacterium group</taxon>
        <taxon>Kaistella</taxon>
    </lineage>
</organism>
<dbReference type="EMBL" id="CP040442">
    <property type="protein sequence ID" value="QOW11512.1"/>
    <property type="molecule type" value="Genomic_DNA"/>
</dbReference>
<name>A0A7M2YDH7_9FLAO</name>
<dbReference type="PANTHER" id="PTHR46825:SF9">
    <property type="entry name" value="BETA-LACTAMASE-RELATED DOMAIN-CONTAINING PROTEIN"/>
    <property type="match status" value="1"/>
</dbReference>
<feature type="signal peptide" evidence="1">
    <location>
        <begin position="1"/>
        <end position="22"/>
    </location>
</feature>
<evidence type="ECO:0000313" key="3">
    <source>
        <dbReference type="EMBL" id="QOW11512.1"/>
    </source>
</evidence>
<dbReference type="InterPro" id="IPR012338">
    <property type="entry name" value="Beta-lactam/transpept-like"/>
</dbReference>
<accession>A0A7M2YDH7</accession>
<dbReference type="Gene3D" id="3.40.710.10">
    <property type="entry name" value="DD-peptidase/beta-lactamase superfamily"/>
    <property type="match status" value="1"/>
</dbReference>
<evidence type="ECO:0000259" key="2">
    <source>
        <dbReference type="Pfam" id="PF00144"/>
    </source>
</evidence>
<evidence type="ECO:0000256" key="1">
    <source>
        <dbReference type="SAM" id="SignalP"/>
    </source>
</evidence>
<feature type="domain" description="Beta-lactamase-related" evidence="2">
    <location>
        <begin position="63"/>
        <end position="340"/>
    </location>
</feature>
<feature type="chain" id="PRO_5033052649" evidence="1">
    <location>
        <begin position="23"/>
        <end position="379"/>
    </location>
</feature>
<dbReference type="InterPro" id="IPR001466">
    <property type="entry name" value="Beta-lactam-related"/>
</dbReference>
<dbReference type="AlphaFoldDB" id="A0A7M2YDH7"/>
<dbReference type="KEGG" id="kfa:Q73A0000_14610"/>